<evidence type="ECO:0000313" key="3">
    <source>
        <dbReference type="EMBL" id="CAH1204826.1"/>
    </source>
</evidence>
<dbReference type="InterPro" id="IPR036291">
    <property type="entry name" value="NAD(P)-bd_dom_sf"/>
</dbReference>
<sequence length="340" mass="37498">MKVLFIGGTGLISEAVSKLAVERGMELYLFNRGERNEFVPEGAQVIQGDIRDAAGAAAALKGYEFDVVVDWIAFTPEHVQSDIELFAGKTKQYIFISSASAYQKPQKNYLITEETPLVNPYWQYSRDKIACEELLLEVHRTSGFPVTIVRPSHTYGVTAIPAALTSWAHPWSLVERIRKGQPIVIHGDGTSLWTLTHNTDFAKGFVGLLGNPEAIGEAVHITSDESLNWNQIYAAIGVAADREPKVVHISTDFIAAHTPAGTADGLIGDQAVSSVFDNSKIKRLVPEFTATVPFAEGIHRSVEWFEAHPQLCTVDTDWNKMLDTLISRHGVDAKLLSYYV</sequence>
<name>A0ABM9C5N1_9BACL</name>
<feature type="domain" description="NAD-dependent epimerase/dehydratase" evidence="2">
    <location>
        <begin position="4"/>
        <end position="217"/>
    </location>
</feature>
<comment type="similarity">
    <text evidence="1">Belongs to the NAD(P)-dependent epimerase/dehydratase family.</text>
</comment>
<dbReference type="CDD" id="cd05265">
    <property type="entry name" value="SDR_a1"/>
    <property type="match status" value="1"/>
</dbReference>
<proteinExistence type="inferred from homology"/>
<protein>
    <recommendedName>
        <fullName evidence="2">NAD-dependent epimerase/dehydratase domain-containing protein</fullName>
    </recommendedName>
</protein>
<dbReference type="Gene3D" id="3.40.50.720">
    <property type="entry name" value="NAD(P)-binding Rossmann-like Domain"/>
    <property type="match status" value="1"/>
</dbReference>
<dbReference type="SUPFAM" id="SSF51735">
    <property type="entry name" value="NAD(P)-binding Rossmann-fold domains"/>
    <property type="match status" value="1"/>
</dbReference>
<dbReference type="Proteomes" id="UP000838324">
    <property type="component" value="Unassembled WGS sequence"/>
</dbReference>
<dbReference type="RefSeq" id="WP_236333571.1">
    <property type="nucleotide sequence ID" value="NZ_CAKMMG010000002.1"/>
</dbReference>
<reference evidence="3" key="1">
    <citation type="submission" date="2022-01" db="EMBL/GenBank/DDBJ databases">
        <authorList>
            <person name="Criscuolo A."/>
        </authorList>
    </citation>
    <scope>NUCLEOTIDE SEQUENCE</scope>
    <source>
        <strain evidence="3">CIP111892</strain>
    </source>
</reference>
<accession>A0ABM9C5N1</accession>
<dbReference type="EMBL" id="CAKMMG010000002">
    <property type="protein sequence ID" value="CAH1204826.1"/>
    <property type="molecule type" value="Genomic_DNA"/>
</dbReference>
<organism evidence="3 4">
    <name type="scientific">Paenibacillus auburnensis</name>
    <dbReference type="NCBI Taxonomy" id="2905649"/>
    <lineage>
        <taxon>Bacteria</taxon>
        <taxon>Bacillati</taxon>
        <taxon>Bacillota</taxon>
        <taxon>Bacilli</taxon>
        <taxon>Bacillales</taxon>
        <taxon>Paenibacillaceae</taxon>
        <taxon>Paenibacillus</taxon>
    </lineage>
</organism>
<evidence type="ECO:0000259" key="2">
    <source>
        <dbReference type="Pfam" id="PF01370"/>
    </source>
</evidence>
<gene>
    <name evidence="3" type="ORF">PAECIP111892_02558</name>
</gene>
<evidence type="ECO:0000313" key="4">
    <source>
        <dbReference type="Proteomes" id="UP000838324"/>
    </source>
</evidence>
<keyword evidence="4" id="KW-1185">Reference proteome</keyword>
<dbReference type="InterPro" id="IPR001509">
    <property type="entry name" value="Epimerase_deHydtase"/>
</dbReference>
<dbReference type="PANTHER" id="PTHR43000">
    <property type="entry name" value="DTDP-D-GLUCOSE 4,6-DEHYDRATASE-RELATED"/>
    <property type="match status" value="1"/>
</dbReference>
<evidence type="ECO:0000256" key="1">
    <source>
        <dbReference type="ARBA" id="ARBA00007637"/>
    </source>
</evidence>
<comment type="caution">
    <text evidence="3">The sequence shown here is derived from an EMBL/GenBank/DDBJ whole genome shotgun (WGS) entry which is preliminary data.</text>
</comment>
<dbReference type="Pfam" id="PF01370">
    <property type="entry name" value="Epimerase"/>
    <property type="match status" value="1"/>
</dbReference>